<name>Q3SUJ7_NITWN</name>
<feature type="transmembrane region" description="Helical" evidence="7">
    <location>
        <begin position="110"/>
        <end position="131"/>
    </location>
</feature>
<feature type="transmembrane region" description="Helical" evidence="7">
    <location>
        <begin position="379"/>
        <end position="396"/>
    </location>
</feature>
<feature type="transmembrane region" description="Helical" evidence="7">
    <location>
        <begin position="354"/>
        <end position="373"/>
    </location>
</feature>
<dbReference type="STRING" id="323098.Nwi_0779"/>
<feature type="transmembrane region" description="Helical" evidence="7">
    <location>
        <begin position="58"/>
        <end position="78"/>
    </location>
</feature>
<evidence type="ECO:0000313" key="10">
    <source>
        <dbReference type="Proteomes" id="UP000002531"/>
    </source>
</evidence>
<evidence type="ECO:0000313" key="9">
    <source>
        <dbReference type="EMBL" id="ABA04044.1"/>
    </source>
</evidence>
<dbReference type="Pfam" id="PF07690">
    <property type="entry name" value="MFS_1"/>
    <property type="match status" value="1"/>
</dbReference>
<dbReference type="InterPro" id="IPR044772">
    <property type="entry name" value="NO3_transporter"/>
</dbReference>
<keyword evidence="6 7" id="KW-0472">Membrane</keyword>
<feature type="transmembrane region" description="Helical" evidence="7">
    <location>
        <begin position="20"/>
        <end position="46"/>
    </location>
</feature>
<dbReference type="GO" id="GO:0042128">
    <property type="term" value="P:nitrate assimilation"/>
    <property type="evidence" value="ECO:0007669"/>
    <property type="project" value="UniProtKB-KW"/>
</dbReference>
<feature type="transmembrane region" description="Helical" evidence="7">
    <location>
        <begin position="143"/>
        <end position="165"/>
    </location>
</feature>
<feature type="transmembrane region" description="Helical" evidence="7">
    <location>
        <begin position="292"/>
        <end position="313"/>
    </location>
</feature>
<gene>
    <name evidence="9" type="ordered locus">Nwi_0779</name>
</gene>
<sequence>MEQSAGKVETSGEPQGNARVLWISTIAFSLGFAIWGMFSALAPFLIEWYHFTSTQVLVLAAMEPLFAAAISIPLGIWTDKFGGRTVFTILLVLLSVVLILGTFAEGYYSFLFLGSMLGLGGATFVVGNAHVSSWYPKSKQGTALGLFALGNIGITFGMMAVTFVITSVADQSDPEGWRIIFPIFAIPTLFMAAIYMFFTSDPPNRKLKNTSTREIWAVYRSGVVVWLVPGLYWVAFGTLVFFASTMPTYLVDHWHVDATSAVAFYTPVLVVCVAVTRPLGGWAADRYDVLTLLSWMFGAMSVLAVLMALQLSFSLELVAIYGLALLSGAAAAAVIKLIPIYFEHVGAVSGLAKAAGAACGFTMTAVLAASNFLVGGYTLGFIVWALMNMAAFYVSFSRVGFRDVKPIGAPVAEAVPAH</sequence>
<evidence type="ECO:0000256" key="3">
    <source>
        <dbReference type="ARBA" id="ARBA00022692"/>
    </source>
</evidence>
<dbReference type="HOGENOM" id="CLU_001265_14_0_5"/>
<evidence type="ECO:0000256" key="6">
    <source>
        <dbReference type="ARBA" id="ARBA00023136"/>
    </source>
</evidence>
<dbReference type="EMBL" id="CP000115">
    <property type="protein sequence ID" value="ABA04044.1"/>
    <property type="molecule type" value="Genomic_DNA"/>
</dbReference>
<feature type="transmembrane region" description="Helical" evidence="7">
    <location>
        <begin position="218"/>
        <end position="242"/>
    </location>
</feature>
<evidence type="ECO:0000256" key="7">
    <source>
        <dbReference type="SAM" id="Phobius"/>
    </source>
</evidence>
<evidence type="ECO:0000256" key="4">
    <source>
        <dbReference type="ARBA" id="ARBA00022989"/>
    </source>
</evidence>
<feature type="transmembrane region" description="Helical" evidence="7">
    <location>
        <begin position="262"/>
        <end position="280"/>
    </location>
</feature>
<reference evidence="9 10" key="1">
    <citation type="journal article" date="2006" name="Appl. Environ. Microbiol.">
        <title>Genome sequence of the chemolithoautotrophic nitrite-oxidizing bacterium Nitrobacter winogradskyi Nb-255.</title>
        <authorList>
            <person name="Starkenburg S.R."/>
            <person name="Chain P.S."/>
            <person name="Sayavedra-Soto L.A."/>
            <person name="Hauser L."/>
            <person name="Land M.L."/>
            <person name="Larimer F.W."/>
            <person name="Malfatti S.A."/>
            <person name="Klotz M.G."/>
            <person name="Bottomley P.J."/>
            <person name="Arp D.J."/>
            <person name="Hickey W.J."/>
        </authorList>
    </citation>
    <scope>NUCLEOTIDE SEQUENCE [LARGE SCALE GENOMIC DNA]</scope>
    <source>
        <strain evidence="10">ATCC 25391 / DSM 10237 / CIP 104748 / NCIMB 11846 / Nb-255</strain>
    </source>
</reference>
<evidence type="ECO:0000256" key="2">
    <source>
        <dbReference type="ARBA" id="ARBA00008432"/>
    </source>
</evidence>
<evidence type="ECO:0000259" key="8">
    <source>
        <dbReference type="PROSITE" id="PS50850"/>
    </source>
</evidence>
<proteinExistence type="inferred from homology"/>
<accession>Q3SUJ7</accession>
<feature type="domain" description="Major facilitator superfamily (MFS) profile" evidence="8">
    <location>
        <begin position="17"/>
        <end position="403"/>
    </location>
</feature>
<keyword evidence="3 7" id="KW-0812">Transmembrane</keyword>
<dbReference type="Proteomes" id="UP000002531">
    <property type="component" value="Chromosome"/>
</dbReference>
<feature type="transmembrane region" description="Helical" evidence="7">
    <location>
        <begin position="85"/>
        <end position="104"/>
    </location>
</feature>
<feature type="transmembrane region" description="Helical" evidence="7">
    <location>
        <begin position="177"/>
        <end position="198"/>
    </location>
</feature>
<dbReference type="AlphaFoldDB" id="Q3SUJ7"/>
<evidence type="ECO:0000256" key="5">
    <source>
        <dbReference type="ARBA" id="ARBA00023063"/>
    </source>
</evidence>
<dbReference type="KEGG" id="nwi:Nwi_0779"/>
<feature type="transmembrane region" description="Helical" evidence="7">
    <location>
        <begin position="319"/>
        <end position="342"/>
    </location>
</feature>
<dbReference type="RefSeq" id="WP_011314093.1">
    <property type="nucleotide sequence ID" value="NC_007406.1"/>
</dbReference>
<evidence type="ECO:0000256" key="1">
    <source>
        <dbReference type="ARBA" id="ARBA00004141"/>
    </source>
</evidence>
<comment type="subcellular location">
    <subcellularLocation>
        <location evidence="1">Membrane</location>
        <topology evidence="1">Multi-pass membrane protein</topology>
    </subcellularLocation>
</comment>
<dbReference type="InterPro" id="IPR011701">
    <property type="entry name" value="MFS"/>
</dbReference>
<dbReference type="InterPro" id="IPR020846">
    <property type="entry name" value="MFS_dom"/>
</dbReference>
<keyword evidence="4 7" id="KW-1133">Transmembrane helix</keyword>
<protein>
    <submittedName>
        <fullName evidence="9">Major facilitator superfamily MFS_1</fullName>
    </submittedName>
</protein>
<keyword evidence="10" id="KW-1185">Reference proteome</keyword>
<dbReference type="Gene3D" id="1.20.1250.20">
    <property type="entry name" value="MFS general substrate transporter like domains"/>
    <property type="match status" value="1"/>
</dbReference>
<dbReference type="eggNOG" id="COG2223">
    <property type="taxonomic scope" value="Bacteria"/>
</dbReference>
<dbReference type="OrthoDB" id="9771451at2"/>
<organism evidence="9 10">
    <name type="scientific">Nitrobacter winogradskyi (strain ATCC 25391 / DSM 10237 / CIP 104748 / NCIMB 11846 / Nb-255)</name>
    <dbReference type="NCBI Taxonomy" id="323098"/>
    <lineage>
        <taxon>Bacteria</taxon>
        <taxon>Pseudomonadati</taxon>
        <taxon>Pseudomonadota</taxon>
        <taxon>Alphaproteobacteria</taxon>
        <taxon>Hyphomicrobiales</taxon>
        <taxon>Nitrobacteraceae</taxon>
        <taxon>Nitrobacter</taxon>
    </lineage>
</organism>
<comment type="similarity">
    <text evidence="2">Belongs to the major facilitator superfamily. Nitrate/nitrite porter (TC 2.A.1.8) family.</text>
</comment>
<keyword evidence="5" id="KW-0534">Nitrate assimilation</keyword>
<dbReference type="SUPFAM" id="SSF103473">
    <property type="entry name" value="MFS general substrate transporter"/>
    <property type="match status" value="1"/>
</dbReference>
<dbReference type="PROSITE" id="PS50850">
    <property type="entry name" value="MFS"/>
    <property type="match status" value="1"/>
</dbReference>
<dbReference type="GO" id="GO:0015112">
    <property type="term" value="F:nitrate transmembrane transporter activity"/>
    <property type="evidence" value="ECO:0007669"/>
    <property type="project" value="InterPro"/>
</dbReference>
<dbReference type="GO" id="GO:0016020">
    <property type="term" value="C:membrane"/>
    <property type="evidence" value="ECO:0007669"/>
    <property type="project" value="UniProtKB-SubCell"/>
</dbReference>
<dbReference type="InterPro" id="IPR036259">
    <property type="entry name" value="MFS_trans_sf"/>
</dbReference>
<dbReference type="PANTHER" id="PTHR23515">
    <property type="entry name" value="HIGH-AFFINITY NITRATE TRANSPORTER 2.3"/>
    <property type="match status" value="1"/>
</dbReference>